<name>A0A448PCX5_9ACTO</name>
<feature type="compositionally biased region" description="Basic and acidic residues" evidence="1">
    <location>
        <begin position="317"/>
        <end position="327"/>
    </location>
</feature>
<gene>
    <name evidence="3" type="ORF">NCTC13354_00470</name>
</gene>
<feature type="domain" description="Alpha/beta hydrolase" evidence="2">
    <location>
        <begin position="15"/>
        <end position="468"/>
    </location>
</feature>
<keyword evidence="4" id="KW-1185">Reference proteome</keyword>
<reference evidence="3 4" key="1">
    <citation type="submission" date="2018-12" db="EMBL/GenBank/DDBJ databases">
        <authorList>
            <consortium name="Pathogen Informatics"/>
        </authorList>
    </citation>
    <scope>NUCLEOTIDE SEQUENCE [LARGE SCALE GENOMIC DNA]</scope>
    <source>
        <strain evidence="3 4">NCTC13354</strain>
    </source>
</reference>
<feature type="region of interest" description="Disordered" evidence="1">
    <location>
        <begin position="304"/>
        <end position="327"/>
    </location>
</feature>
<dbReference type="AlphaFoldDB" id="A0A448PCX5"/>
<accession>A0A448PCX5</accession>
<evidence type="ECO:0000313" key="4">
    <source>
        <dbReference type="Proteomes" id="UP000269542"/>
    </source>
</evidence>
<dbReference type="RefSeq" id="WP_126415954.1">
    <property type="nucleotide sequence ID" value="NZ_LR134476.1"/>
</dbReference>
<protein>
    <recommendedName>
        <fullName evidence="2">Alpha/beta hydrolase domain-containing protein</fullName>
    </recommendedName>
</protein>
<dbReference type="Proteomes" id="UP000269542">
    <property type="component" value="Chromosome"/>
</dbReference>
<organism evidence="3 4">
    <name type="scientific">Trueperella bialowiezensis</name>
    <dbReference type="NCBI Taxonomy" id="312285"/>
    <lineage>
        <taxon>Bacteria</taxon>
        <taxon>Bacillati</taxon>
        <taxon>Actinomycetota</taxon>
        <taxon>Actinomycetes</taxon>
        <taxon>Actinomycetales</taxon>
        <taxon>Actinomycetaceae</taxon>
        <taxon>Trueperella</taxon>
    </lineage>
</organism>
<proteinExistence type="predicted"/>
<dbReference type="OrthoDB" id="1971292at2"/>
<evidence type="ECO:0000313" key="3">
    <source>
        <dbReference type="EMBL" id="VEI12776.1"/>
    </source>
</evidence>
<dbReference type="InterPro" id="IPR045394">
    <property type="entry name" value="Abhydrolase_dom"/>
</dbReference>
<dbReference type="ESTHER" id="9acto-a0a448pcx5">
    <property type="family name" value="Abhydrolase_10"/>
</dbReference>
<evidence type="ECO:0000259" key="2">
    <source>
        <dbReference type="Pfam" id="PF20091"/>
    </source>
</evidence>
<dbReference type="Pfam" id="PF20091">
    <property type="entry name" value="Abhydrolase_10"/>
    <property type="match status" value="1"/>
</dbReference>
<dbReference type="EMBL" id="LR134476">
    <property type="protein sequence ID" value="VEI12776.1"/>
    <property type="molecule type" value="Genomic_DNA"/>
</dbReference>
<evidence type="ECO:0000256" key="1">
    <source>
        <dbReference type="SAM" id="MobiDB-lite"/>
    </source>
</evidence>
<dbReference type="KEGG" id="tbw:NCTC13354_00470"/>
<sequence>MSQTVLESIRQVPEVDGPIPVTATSHPFCSMAHAKQPLDLAAAGYTEEEYFISGTANVYEGQSELAVKYREQPYTTRIMVRKPAAEKFSGRVYIDIYNASNGYDIEDVWRRSYEYYMAGGHVYVGVTAKPINVVSLKKFDPERYASLRWDGQKPAPLPKKVNPLKSIKGMEEGLVWDILSQLGYMVKGNRASFLADYDVTELYLTGQSQSGVYLNTYAYFFHRYVRDIYDGFLTVVGAGRMRDLRQNERLITLAGIRDQLIADSEVPFILVSAHGDINLFRSKLEILRELGADRSKIRHYEMASAPHTDPTSPLIPDNREVEKTGNRPRLLDGDYDFEVNSIKLAYYVNAALEHLHEWAVNGVEPPASLLIERDDDGDPLSDEHGNGVGGLRSPYVDVPIATYRPNEETKLSKIGFELGVNGSMEYFDGPTLAKLYASKDDYLTRFAAAVDQQVADGWLLPADAQRMVDWSRQVADELDFPA</sequence>